<dbReference type="Proteomes" id="UP001497045">
    <property type="component" value="Unassembled WGS sequence"/>
</dbReference>
<comment type="caution">
    <text evidence="1">The sequence shown here is derived from an EMBL/GenBank/DDBJ whole genome shotgun (WGS) entry which is preliminary data.</text>
</comment>
<proteinExistence type="predicted"/>
<accession>A0ABU9IFC1</accession>
<keyword evidence="2" id="KW-1185">Reference proteome</keyword>
<gene>
    <name evidence="1" type="ORF">AAEO60_10550</name>
</gene>
<dbReference type="Pfam" id="PF10932">
    <property type="entry name" value="DUF2783"/>
    <property type="match status" value="1"/>
</dbReference>
<name>A0ABU9IFC1_9SPHN</name>
<evidence type="ECO:0000313" key="2">
    <source>
        <dbReference type="Proteomes" id="UP001497045"/>
    </source>
</evidence>
<sequence length="67" mass="7476">MQLKLEPNLEDPDAIYEKLIAMLESQEPNMAMRLCARLVLLLANHVGDKGVIDEAIDRAAQLTDAQK</sequence>
<protein>
    <submittedName>
        <fullName evidence="1">DUF2783 domain-containing protein</fullName>
    </submittedName>
</protein>
<reference evidence="1 2" key="1">
    <citation type="submission" date="2024-04" db="EMBL/GenBank/DDBJ databases">
        <title>Aurantiacibacter sp. DGU6 16S ribosomal RNA gene Genome sequencing and assembly.</title>
        <authorList>
            <person name="Park S."/>
        </authorList>
    </citation>
    <scope>NUCLEOTIDE SEQUENCE [LARGE SCALE GENOMIC DNA]</scope>
    <source>
        <strain evidence="1 2">DGU6</strain>
    </source>
</reference>
<organism evidence="1 2">
    <name type="scientific">Aurantiacibacter gilvus</name>
    <dbReference type="NCBI Taxonomy" id="3139141"/>
    <lineage>
        <taxon>Bacteria</taxon>
        <taxon>Pseudomonadati</taxon>
        <taxon>Pseudomonadota</taxon>
        <taxon>Alphaproteobacteria</taxon>
        <taxon>Sphingomonadales</taxon>
        <taxon>Erythrobacteraceae</taxon>
        <taxon>Aurantiacibacter</taxon>
    </lineage>
</organism>
<evidence type="ECO:0000313" key="1">
    <source>
        <dbReference type="EMBL" id="MEL1251114.1"/>
    </source>
</evidence>
<dbReference type="EMBL" id="JBBYHV010000002">
    <property type="protein sequence ID" value="MEL1251114.1"/>
    <property type="molecule type" value="Genomic_DNA"/>
</dbReference>
<dbReference type="InterPro" id="IPR021233">
    <property type="entry name" value="DUF2783"/>
</dbReference>